<dbReference type="Gene3D" id="3.30.70.2740">
    <property type="match status" value="1"/>
</dbReference>
<dbReference type="Pfam" id="PF01565">
    <property type="entry name" value="FAD_binding_4"/>
    <property type="match status" value="1"/>
</dbReference>
<dbReference type="InterPro" id="IPR016167">
    <property type="entry name" value="FAD-bd_PCMH_sub1"/>
</dbReference>
<dbReference type="InterPro" id="IPR004113">
    <property type="entry name" value="FAD-bd_oxidored_4_C"/>
</dbReference>
<keyword evidence="8" id="KW-1185">Reference proteome</keyword>
<accession>A0A918MZT1</accession>
<dbReference type="GO" id="GO:0022904">
    <property type="term" value="P:respiratory electron transport chain"/>
    <property type="evidence" value="ECO:0007669"/>
    <property type="project" value="TreeGrafter"/>
</dbReference>
<evidence type="ECO:0000256" key="1">
    <source>
        <dbReference type="ARBA" id="ARBA00001974"/>
    </source>
</evidence>
<reference evidence="7" key="1">
    <citation type="journal article" date="2014" name="Int. J. Syst. Evol. Microbiol.">
        <title>Complete genome sequence of Corynebacterium casei LMG S-19264T (=DSM 44701T), isolated from a smear-ripened cheese.</title>
        <authorList>
            <consortium name="US DOE Joint Genome Institute (JGI-PGF)"/>
            <person name="Walter F."/>
            <person name="Albersmeier A."/>
            <person name="Kalinowski J."/>
            <person name="Ruckert C."/>
        </authorList>
    </citation>
    <scope>NUCLEOTIDE SEQUENCE</scope>
    <source>
        <strain evidence="7">KCTC 23732</strain>
    </source>
</reference>
<dbReference type="PANTHER" id="PTHR43716:SF1">
    <property type="entry name" value="D-2-HYDROXYGLUTARATE DEHYDROGENASE, MITOCHONDRIAL"/>
    <property type="match status" value="1"/>
</dbReference>
<dbReference type="InterPro" id="IPR016171">
    <property type="entry name" value="Vanillyl_alc_oxidase_C-sub2"/>
</dbReference>
<comment type="caution">
    <text evidence="7">The sequence shown here is derived from an EMBL/GenBank/DDBJ whole genome shotgun (WGS) entry which is preliminary data.</text>
</comment>
<dbReference type="PANTHER" id="PTHR43716">
    <property type="entry name" value="D-2-HYDROXYGLUTARATE DEHYDROGENASE, MITOCHONDRIAL"/>
    <property type="match status" value="1"/>
</dbReference>
<dbReference type="GO" id="GO:0016491">
    <property type="term" value="F:oxidoreductase activity"/>
    <property type="evidence" value="ECO:0007669"/>
    <property type="project" value="UniProtKB-KW"/>
</dbReference>
<dbReference type="Gene3D" id="3.30.70.2190">
    <property type="match status" value="1"/>
</dbReference>
<dbReference type="InterPro" id="IPR036318">
    <property type="entry name" value="FAD-bd_PCMH-like_sf"/>
</dbReference>
<dbReference type="RefSeq" id="WP_189385854.1">
    <property type="nucleotide sequence ID" value="NZ_BAABFY010000008.1"/>
</dbReference>
<dbReference type="Gene3D" id="3.30.465.10">
    <property type="match status" value="1"/>
</dbReference>
<gene>
    <name evidence="7" type="ORF">GCM10011450_25120</name>
</gene>
<evidence type="ECO:0000313" key="8">
    <source>
        <dbReference type="Proteomes" id="UP000608345"/>
    </source>
</evidence>
<sequence>MKNSSPSFNALLASVPHIASPDQMQRHMSDMSGYEGAMPAVVFRPVSTEQVSAIVKTCVAENRKITIQGGLTGLAGGACADAGDVVISLESMNRVEEIDTIGGVAIVQAGVILENLCHAVQQEDWYFPLDFGSRGSCLIGGNVSTNAGGNKVLRYGTTRDLVLGMEVVLPDGTILNMLNRVIKNNTGLDLKHLFIGTEGRLGIITRLSLRLFPNPQTRATALVALDSFDHVTRMLKEARSALPDLSSFEVMWQSYLVQAALHANKELPFEGSYPIYVLLEIEGADKDTFHDGFHAFLEFLIESEIGRDVIVPQTLEQADSLWQIRDAIGEILRSIRPYVAFDIGIPLKHMPAFIEQVTAVLEKEYPQAINLLFGHLGDGNLHLTTGKLQEKEIFAVEELVYQTASGFGGSISAEHGIGRIKKPFLKYSRSREELDLMSAIKNLINPRDIFNAGRIVD</sequence>
<dbReference type="PROSITE" id="PS51387">
    <property type="entry name" value="FAD_PCMH"/>
    <property type="match status" value="1"/>
</dbReference>
<dbReference type="Gene3D" id="3.30.43.10">
    <property type="entry name" value="Uridine Diphospho-n-acetylenolpyruvylglucosamine Reductase, domain 2"/>
    <property type="match status" value="1"/>
</dbReference>
<dbReference type="Proteomes" id="UP000608345">
    <property type="component" value="Unassembled WGS sequence"/>
</dbReference>
<name>A0A918MZT1_9BURK</name>
<evidence type="ECO:0000313" key="7">
    <source>
        <dbReference type="EMBL" id="GGW94217.1"/>
    </source>
</evidence>
<dbReference type="GO" id="GO:0071949">
    <property type="term" value="F:FAD binding"/>
    <property type="evidence" value="ECO:0007669"/>
    <property type="project" value="InterPro"/>
</dbReference>
<reference evidence="7" key="2">
    <citation type="submission" date="2020-09" db="EMBL/GenBank/DDBJ databases">
        <authorList>
            <person name="Sun Q."/>
            <person name="Kim S."/>
        </authorList>
    </citation>
    <scope>NUCLEOTIDE SEQUENCE</scope>
    <source>
        <strain evidence="7">KCTC 23732</strain>
    </source>
</reference>
<dbReference type="SUPFAM" id="SSF55103">
    <property type="entry name" value="FAD-linked oxidases, C-terminal domain"/>
    <property type="match status" value="1"/>
</dbReference>
<protein>
    <submittedName>
        <fullName evidence="7">Oxidoreductase</fullName>
    </submittedName>
</protein>
<feature type="domain" description="FAD-binding PCMH-type" evidence="6">
    <location>
        <begin position="34"/>
        <end position="214"/>
    </location>
</feature>
<organism evidence="7 8">
    <name type="scientific">Advenella faeciporci</name>
    <dbReference type="NCBI Taxonomy" id="797535"/>
    <lineage>
        <taxon>Bacteria</taxon>
        <taxon>Pseudomonadati</taxon>
        <taxon>Pseudomonadota</taxon>
        <taxon>Betaproteobacteria</taxon>
        <taxon>Burkholderiales</taxon>
        <taxon>Alcaligenaceae</taxon>
    </lineage>
</organism>
<evidence type="ECO:0000256" key="2">
    <source>
        <dbReference type="ARBA" id="ARBA00008000"/>
    </source>
</evidence>
<dbReference type="InterPro" id="IPR016169">
    <property type="entry name" value="FAD-bd_PCMH_sub2"/>
</dbReference>
<evidence type="ECO:0000256" key="3">
    <source>
        <dbReference type="ARBA" id="ARBA00022630"/>
    </source>
</evidence>
<dbReference type="EMBL" id="BMYS01000022">
    <property type="protein sequence ID" value="GGW94217.1"/>
    <property type="molecule type" value="Genomic_DNA"/>
</dbReference>
<dbReference type="Pfam" id="PF02913">
    <property type="entry name" value="FAD-oxidase_C"/>
    <property type="match status" value="1"/>
</dbReference>
<dbReference type="SUPFAM" id="SSF56176">
    <property type="entry name" value="FAD-binding/transporter-associated domain-like"/>
    <property type="match status" value="1"/>
</dbReference>
<evidence type="ECO:0000259" key="6">
    <source>
        <dbReference type="PROSITE" id="PS51387"/>
    </source>
</evidence>
<keyword evidence="5" id="KW-0560">Oxidoreductase</keyword>
<dbReference type="Gene3D" id="1.10.45.10">
    <property type="entry name" value="Vanillyl-alcohol Oxidase, Chain A, domain 4"/>
    <property type="match status" value="1"/>
</dbReference>
<dbReference type="InterPro" id="IPR006094">
    <property type="entry name" value="Oxid_FAD_bind_N"/>
</dbReference>
<keyword evidence="4" id="KW-0274">FAD</keyword>
<evidence type="ECO:0000256" key="4">
    <source>
        <dbReference type="ARBA" id="ARBA00022827"/>
    </source>
</evidence>
<evidence type="ECO:0000256" key="5">
    <source>
        <dbReference type="ARBA" id="ARBA00023002"/>
    </source>
</evidence>
<dbReference type="InterPro" id="IPR051264">
    <property type="entry name" value="FAD-oxidored/transferase_4"/>
</dbReference>
<dbReference type="AlphaFoldDB" id="A0A918MZT1"/>
<keyword evidence="3" id="KW-0285">Flavoprotein</keyword>
<dbReference type="InterPro" id="IPR016164">
    <property type="entry name" value="FAD-linked_Oxase-like_C"/>
</dbReference>
<proteinExistence type="inferred from homology"/>
<dbReference type="InterPro" id="IPR016166">
    <property type="entry name" value="FAD-bd_PCMH"/>
</dbReference>
<comment type="similarity">
    <text evidence="2">Belongs to the FAD-binding oxidoreductase/transferase type 4 family.</text>
</comment>
<comment type="cofactor">
    <cofactor evidence="1">
        <name>FAD</name>
        <dbReference type="ChEBI" id="CHEBI:57692"/>
    </cofactor>
</comment>